<dbReference type="EMBL" id="PDUD01000036">
    <property type="protein sequence ID" value="PHN02820.1"/>
    <property type="molecule type" value="Genomic_DNA"/>
</dbReference>
<dbReference type="PANTHER" id="PTHR43737:SF1">
    <property type="entry name" value="DUF1501 DOMAIN-CONTAINING PROTEIN"/>
    <property type="match status" value="1"/>
</dbReference>
<gene>
    <name evidence="1" type="ORF">CRP01_30025</name>
</gene>
<dbReference type="InterPro" id="IPR017850">
    <property type="entry name" value="Alkaline_phosphatase_core_sf"/>
</dbReference>
<proteinExistence type="predicted"/>
<dbReference type="Gene3D" id="3.40.720.10">
    <property type="entry name" value="Alkaline Phosphatase, subunit A"/>
    <property type="match status" value="1"/>
</dbReference>
<dbReference type="AlphaFoldDB" id="A0A2D0N338"/>
<dbReference type="Proteomes" id="UP000223913">
    <property type="component" value="Unassembled WGS sequence"/>
</dbReference>
<dbReference type="InterPro" id="IPR006311">
    <property type="entry name" value="TAT_signal"/>
</dbReference>
<dbReference type="SUPFAM" id="SSF53649">
    <property type="entry name" value="Alkaline phosphatase-like"/>
    <property type="match status" value="1"/>
</dbReference>
<evidence type="ECO:0000313" key="1">
    <source>
        <dbReference type="EMBL" id="PHN02820.1"/>
    </source>
</evidence>
<protein>
    <submittedName>
        <fullName evidence="1">Sulfatase</fullName>
    </submittedName>
</protein>
<dbReference type="PROSITE" id="PS51318">
    <property type="entry name" value="TAT"/>
    <property type="match status" value="1"/>
</dbReference>
<dbReference type="Pfam" id="PF07394">
    <property type="entry name" value="DUF1501"/>
    <property type="match status" value="1"/>
</dbReference>
<dbReference type="InterPro" id="IPR010869">
    <property type="entry name" value="DUF1501"/>
</dbReference>
<organism evidence="1 2">
    <name type="scientific">Flavilitoribacter nigricans (strain ATCC 23147 / DSM 23189 / NBRC 102662 / NCIMB 1420 / SS-2)</name>
    <name type="common">Lewinella nigricans</name>
    <dbReference type="NCBI Taxonomy" id="1122177"/>
    <lineage>
        <taxon>Bacteria</taxon>
        <taxon>Pseudomonadati</taxon>
        <taxon>Bacteroidota</taxon>
        <taxon>Saprospiria</taxon>
        <taxon>Saprospirales</taxon>
        <taxon>Lewinellaceae</taxon>
        <taxon>Flavilitoribacter</taxon>
    </lineage>
</organism>
<comment type="caution">
    <text evidence="1">The sequence shown here is derived from an EMBL/GenBank/DDBJ whole genome shotgun (WGS) entry which is preliminary data.</text>
</comment>
<dbReference type="PANTHER" id="PTHR43737">
    <property type="entry name" value="BLL7424 PROTEIN"/>
    <property type="match status" value="1"/>
</dbReference>
<accession>A0A2D0N338</accession>
<reference evidence="1 2" key="1">
    <citation type="submission" date="2017-10" db="EMBL/GenBank/DDBJ databases">
        <title>The draft genome sequence of Lewinella nigricans NBRC 102662.</title>
        <authorList>
            <person name="Wang K."/>
        </authorList>
    </citation>
    <scope>NUCLEOTIDE SEQUENCE [LARGE SCALE GENOMIC DNA]</scope>
    <source>
        <strain evidence="1 2">NBRC 102662</strain>
    </source>
</reference>
<dbReference type="OrthoDB" id="908850at2"/>
<keyword evidence="2" id="KW-1185">Reference proteome</keyword>
<sequence length="485" mass="54045">MKKIIQDIQAAQSRRDFFRKTTLGLGAMALSSLMNPLRSGNTLINKPTLANDPTGPHFPAKAKRVIYLFQSGGPSHLESFDYKPALEKWHGKEIPDYIKKTQRNSGMVSGQSTFPLVQSKFGFKQYGHAGAWVSELFPHTARIVDDLCIVRSMYTEAINHEPAVLFVQTGSQLAGRPSIGSWLSYGLGSDNENLPTFVVMVSKGGGAQPLSASAWSNGFLPSHHQGVQFRSGKDPVLYLNNPEGVHLQDRRRALDHIRQLNELQKERWADPEIDSKIKQYEMAFRMQTSVPEAVEVDHEPDYIYKLYGEDARQAGTFAANCLKARRLAERGVKFIQLYHMGWDHHGGLPGGMRRQALSTDQAAAGLIQDLKQRGLLEDTLVVWGGEFGRTSFSQGRLTAESYGRDHHPGCFTMWMAGAGVKAGLVYGQTDDLGYNVAVNGVHVHDFQATLLHLLGMDHERLVFKHQGRRYRLTDVHGKVVRGILA</sequence>
<name>A0A2D0N338_FLAN2</name>
<dbReference type="RefSeq" id="WP_099153760.1">
    <property type="nucleotide sequence ID" value="NZ_PDUD01000036.1"/>
</dbReference>
<evidence type="ECO:0000313" key="2">
    <source>
        <dbReference type="Proteomes" id="UP000223913"/>
    </source>
</evidence>